<dbReference type="SUPFAM" id="SSF55874">
    <property type="entry name" value="ATPase domain of HSP90 chaperone/DNA topoisomerase II/histidine kinase"/>
    <property type="match status" value="1"/>
</dbReference>
<dbReference type="Gene3D" id="1.20.120.160">
    <property type="entry name" value="HPT domain"/>
    <property type="match status" value="1"/>
</dbReference>
<dbReference type="Gene3D" id="3.30.450.20">
    <property type="entry name" value="PAS domain"/>
    <property type="match status" value="1"/>
</dbReference>
<keyword evidence="10" id="KW-0902">Two-component regulatory system</keyword>
<dbReference type="SUPFAM" id="SSF52172">
    <property type="entry name" value="CheY-like"/>
    <property type="match status" value="2"/>
</dbReference>
<feature type="transmembrane region" description="Helical" evidence="14">
    <location>
        <begin position="272"/>
        <end position="292"/>
    </location>
</feature>
<feature type="domain" description="Response regulatory" evidence="16">
    <location>
        <begin position="710"/>
        <end position="829"/>
    </location>
</feature>
<evidence type="ECO:0000256" key="2">
    <source>
        <dbReference type="ARBA" id="ARBA00004651"/>
    </source>
</evidence>
<dbReference type="InterPro" id="IPR001789">
    <property type="entry name" value="Sig_transdc_resp-reg_receiver"/>
</dbReference>
<reference evidence="19" key="1">
    <citation type="journal article" date="2019" name="Int. J. Syst. Evol. Microbiol.">
        <title>The Global Catalogue of Microorganisms (GCM) 10K type strain sequencing project: providing services to taxonomists for standard genome sequencing and annotation.</title>
        <authorList>
            <consortium name="The Broad Institute Genomics Platform"/>
            <consortium name="The Broad Institute Genome Sequencing Center for Infectious Disease"/>
            <person name="Wu L."/>
            <person name="Ma J."/>
        </authorList>
    </citation>
    <scope>NUCLEOTIDE SEQUENCE [LARGE SCALE GENOMIC DNA]</scope>
    <source>
        <strain evidence="19">CGMCC 1.19062</strain>
    </source>
</reference>
<keyword evidence="6 14" id="KW-0812">Transmembrane</keyword>
<dbReference type="InterPro" id="IPR004358">
    <property type="entry name" value="Sig_transdc_His_kin-like_C"/>
</dbReference>
<dbReference type="CDD" id="cd00082">
    <property type="entry name" value="HisKA"/>
    <property type="match status" value="1"/>
</dbReference>
<dbReference type="PROSITE" id="PS50110">
    <property type="entry name" value="RESPONSE_REGULATORY"/>
    <property type="match status" value="2"/>
</dbReference>
<evidence type="ECO:0000256" key="6">
    <source>
        <dbReference type="ARBA" id="ARBA00022692"/>
    </source>
</evidence>
<evidence type="ECO:0000256" key="14">
    <source>
        <dbReference type="SAM" id="Phobius"/>
    </source>
</evidence>
<evidence type="ECO:0000256" key="11">
    <source>
        <dbReference type="ARBA" id="ARBA00023136"/>
    </source>
</evidence>
<keyword evidence="4" id="KW-1003">Cell membrane</keyword>
<dbReference type="EC" id="2.7.13.3" evidence="3"/>
<gene>
    <name evidence="18" type="ORF">ACFSM5_10365</name>
</gene>
<feature type="modified residue" description="4-aspartylphosphate" evidence="13">
    <location>
        <position position="619"/>
    </location>
</feature>
<evidence type="ECO:0000259" key="16">
    <source>
        <dbReference type="PROSITE" id="PS50110"/>
    </source>
</evidence>
<dbReference type="Proteomes" id="UP001597295">
    <property type="component" value="Unassembled WGS sequence"/>
</dbReference>
<evidence type="ECO:0000259" key="15">
    <source>
        <dbReference type="PROSITE" id="PS50109"/>
    </source>
</evidence>
<dbReference type="SUPFAM" id="SSF103190">
    <property type="entry name" value="Sensory domain-like"/>
    <property type="match status" value="1"/>
</dbReference>
<evidence type="ECO:0000256" key="12">
    <source>
        <dbReference type="PROSITE-ProRule" id="PRU00110"/>
    </source>
</evidence>
<comment type="caution">
    <text evidence="18">The sequence shown here is derived from an EMBL/GenBank/DDBJ whole genome shotgun (WGS) entry which is preliminary data.</text>
</comment>
<dbReference type="InterPro" id="IPR036641">
    <property type="entry name" value="HPT_dom_sf"/>
</dbReference>
<evidence type="ECO:0000256" key="13">
    <source>
        <dbReference type="PROSITE-ProRule" id="PRU00169"/>
    </source>
</evidence>
<dbReference type="InterPro" id="IPR029151">
    <property type="entry name" value="Sensor-like_sf"/>
</dbReference>
<dbReference type="Pfam" id="PF01627">
    <property type="entry name" value="Hpt"/>
    <property type="match status" value="1"/>
</dbReference>
<comment type="subcellular location">
    <subcellularLocation>
        <location evidence="2">Cell membrane</location>
        <topology evidence="2">Multi-pass membrane protein</topology>
    </subcellularLocation>
</comment>
<dbReference type="PROSITE" id="PS50109">
    <property type="entry name" value="HIS_KIN"/>
    <property type="match status" value="1"/>
</dbReference>
<dbReference type="EMBL" id="JBHUIP010000010">
    <property type="protein sequence ID" value="MFD2263292.1"/>
    <property type="molecule type" value="Genomic_DNA"/>
</dbReference>
<evidence type="ECO:0000256" key="4">
    <source>
        <dbReference type="ARBA" id="ARBA00022475"/>
    </source>
</evidence>
<dbReference type="PRINTS" id="PR00344">
    <property type="entry name" value="BCTRLSENSOR"/>
</dbReference>
<evidence type="ECO:0000256" key="7">
    <source>
        <dbReference type="ARBA" id="ARBA00022741"/>
    </source>
</evidence>
<feature type="modified residue" description="4-aspartylphosphate" evidence="13">
    <location>
        <position position="762"/>
    </location>
</feature>
<dbReference type="PROSITE" id="PS50894">
    <property type="entry name" value="HPT"/>
    <property type="match status" value="1"/>
</dbReference>
<keyword evidence="8" id="KW-0067">ATP-binding</keyword>
<dbReference type="CDD" id="cd16922">
    <property type="entry name" value="HATPase_EvgS-ArcB-TorS-like"/>
    <property type="match status" value="1"/>
</dbReference>
<dbReference type="PANTHER" id="PTHR45339">
    <property type="entry name" value="HYBRID SIGNAL TRANSDUCTION HISTIDINE KINASE J"/>
    <property type="match status" value="1"/>
</dbReference>
<feature type="domain" description="Histidine kinase" evidence="15">
    <location>
        <begin position="333"/>
        <end position="554"/>
    </location>
</feature>
<keyword evidence="9 14" id="KW-1133">Transmembrane helix</keyword>
<dbReference type="CDD" id="cd17546">
    <property type="entry name" value="REC_hyHK_CKI1_RcsC-like"/>
    <property type="match status" value="2"/>
</dbReference>
<keyword evidence="11 14" id="KW-0472">Membrane</keyword>
<accession>A0ABW5DQJ4</accession>
<evidence type="ECO:0000256" key="3">
    <source>
        <dbReference type="ARBA" id="ARBA00012438"/>
    </source>
</evidence>
<dbReference type="InterPro" id="IPR003594">
    <property type="entry name" value="HATPase_dom"/>
</dbReference>
<dbReference type="InterPro" id="IPR011006">
    <property type="entry name" value="CheY-like_superfamily"/>
</dbReference>
<dbReference type="InterPro" id="IPR003661">
    <property type="entry name" value="HisK_dim/P_dom"/>
</dbReference>
<dbReference type="Pfam" id="PF02743">
    <property type="entry name" value="dCache_1"/>
    <property type="match status" value="1"/>
</dbReference>
<organism evidence="18 19">
    <name type="scientific">Lacibacterium aquatile</name>
    <dbReference type="NCBI Taxonomy" id="1168082"/>
    <lineage>
        <taxon>Bacteria</taxon>
        <taxon>Pseudomonadati</taxon>
        <taxon>Pseudomonadota</taxon>
        <taxon>Alphaproteobacteria</taxon>
        <taxon>Rhodospirillales</taxon>
        <taxon>Rhodospirillaceae</taxon>
    </lineage>
</organism>
<evidence type="ECO:0000259" key="17">
    <source>
        <dbReference type="PROSITE" id="PS50894"/>
    </source>
</evidence>
<evidence type="ECO:0000256" key="1">
    <source>
        <dbReference type="ARBA" id="ARBA00000085"/>
    </source>
</evidence>
<dbReference type="Gene3D" id="3.40.50.2300">
    <property type="match status" value="2"/>
</dbReference>
<sequence>MERLKKGEVIAALLLLAVLLVGGNTYVQTEMRQKAVEREVLDLRSLTDSFADQLEQRLRNVETTLRLIASKYADKNLSDREYALVMQQAIESLGVISNVGISDINGDLVLTSRGPSTTKLNFSNRDYFQYFKGGGTNQSYLTTPLQGVTSGNWLVVMAVPIRPEGGDFMGIVSAAIDPKLTMVAFDDLNHSSDHVSIIAHDMRLIASRPWENEQIGKPFNTPFAGEVSAGVFTDQYGEARLGATSALFYNSMRFLMSRPYAEVMSFWRAFEWIAMLASAGIFGFVALLAFLLNRRINMERDYSRNLVLLNERLVAEGEKVQRLAQAKSAFLANMSHEIRTPMNAIIGLAQILNRSPLDKQQSDYVSKILTAGRSLLGILNDILDFSKADAGRMTLSKTDYDLNELLSSLATIMSVNASSKDIELLIEVDPTVPRLLNGDPLRLEQVLINLTGNAIKFTEHGHVRLVIAHEMLGERELLLKVSVEDTGIGIAVDKRNQLFAPFEQGDTSNTRQYGGTGLGLAICKGLVELMGGEMGVRSELGRGSEFWFTIRTEKSDVGKQPKRGLMDIRVLVVDDNEIARSVLAKTAHGLGWRSIAVESGSQALDRLRAGERFDVVLMDWLMPDLDGVATTRIIRELQSQGEMPLVIMVTAQSREIALTASTDGLFDAILNKPVTSSQLYNAVQTAMQRFDGRDEVVVVPQAEMRLAGMRCLVVEDNAINQLVAQQVLALEGASVELVDNGAQAVEFLRGIETDSIDVVLMDIQMPVMDGLEATTYIRRELKLDRLPIIALTAGALAEERQRCLDVGMNGFIPKPLDIEKLVILIREVMAGRTVPVDEPLIPAPPKPVSAAMAEAMTILLDTNGAAARLGGDRAALGRLMMVFQNQLAQGDAPLQAAIAEGDHETAARMVHTVKGSAANLGAGELETIASQFEAGLRKGDAGSLATYRATVRATLKAIGEFLTELTVPTLAPAKAAAAPVSGGLAPETLAAFKASLERQDFKALDEFDILRPHFEASLSAQQAADLASALEVLDYRRALQVLSEGSMI</sequence>
<dbReference type="Pfam" id="PF02518">
    <property type="entry name" value="HATPase_c"/>
    <property type="match status" value="1"/>
</dbReference>
<dbReference type="CDD" id="cd12914">
    <property type="entry name" value="PDC1_DGC_like"/>
    <property type="match status" value="1"/>
</dbReference>
<keyword evidence="19" id="KW-1185">Reference proteome</keyword>
<name>A0ABW5DQJ4_9PROT</name>
<dbReference type="Gene3D" id="3.30.565.10">
    <property type="entry name" value="Histidine kinase-like ATPase, C-terminal domain"/>
    <property type="match status" value="1"/>
</dbReference>
<dbReference type="Gene3D" id="1.10.287.130">
    <property type="match status" value="1"/>
</dbReference>
<dbReference type="SUPFAM" id="SSF47384">
    <property type="entry name" value="Homodimeric domain of signal transducing histidine kinase"/>
    <property type="match status" value="1"/>
</dbReference>
<evidence type="ECO:0000256" key="9">
    <source>
        <dbReference type="ARBA" id="ARBA00022989"/>
    </source>
</evidence>
<dbReference type="Pfam" id="PF00072">
    <property type="entry name" value="Response_reg"/>
    <property type="match status" value="2"/>
</dbReference>
<evidence type="ECO:0000256" key="5">
    <source>
        <dbReference type="ARBA" id="ARBA00022553"/>
    </source>
</evidence>
<comment type="catalytic activity">
    <reaction evidence="1">
        <text>ATP + protein L-histidine = ADP + protein N-phospho-L-histidine.</text>
        <dbReference type="EC" id="2.7.13.3"/>
    </reaction>
</comment>
<dbReference type="Pfam" id="PF00512">
    <property type="entry name" value="HisKA"/>
    <property type="match status" value="1"/>
</dbReference>
<feature type="modified residue" description="Phosphohistidine" evidence="12">
    <location>
        <position position="911"/>
    </location>
</feature>
<dbReference type="RefSeq" id="WP_379876283.1">
    <property type="nucleotide sequence ID" value="NZ_JBHUIP010000010.1"/>
</dbReference>
<keyword evidence="5 13" id="KW-0597">Phosphoprotein</keyword>
<dbReference type="InterPro" id="IPR008207">
    <property type="entry name" value="Sig_transdc_His_kin_Hpt_dom"/>
</dbReference>
<evidence type="ECO:0000313" key="18">
    <source>
        <dbReference type="EMBL" id="MFD2263292.1"/>
    </source>
</evidence>
<keyword evidence="7" id="KW-0547">Nucleotide-binding</keyword>
<dbReference type="SUPFAM" id="SSF47226">
    <property type="entry name" value="Histidine-containing phosphotransfer domain, HPT domain"/>
    <property type="match status" value="1"/>
</dbReference>
<dbReference type="InterPro" id="IPR005467">
    <property type="entry name" value="His_kinase_dom"/>
</dbReference>
<evidence type="ECO:0000313" key="19">
    <source>
        <dbReference type="Proteomes" id="UP001597295"/>
    </source>
</evidence>
<feature type="domain" description="Response regulatory" evidence="16">
    <location>
        <begin position="569"/>
        <end position="687"/>
    </location>
</feature>
<feature type="domain" description="HPt" evidence="17">
    <location>
        <begin position="872"/>
        <end position="972"/>
    </location>
</feature>
<protein>
    <recommendedName>
        <fullName evidence="3">histidine kinase</fullName>
        <ecNumber evidence="3">2.7.13.3</ecNumber>
    </recommendedName>
</protein>
<dbReference type="InterPro" id="IPR036890">
    <property type="entry name" value="HATPase_C_sf"/>
</dbReference>
<dbReference type="PANTHER" id="PTHR45339:SF1">
    <property type="entry name" value="HYBRID SIGNAL TRANSDUCTION HISTIDINE KINASE J"/>
    <property type="match status" value="1"/>
</dbReference>
<dbReference type="SMART" id="SM00388">
    <property type="entry name" value="HisKA"/>
    <property type="match status" value="1"/>
</dbReference>
<dbReference type="InterPro" id="IPR033479">
    <property type="entry name" value="dCache_1"/>
</dbReference>
<evidence type="ECO:0000256" key="10">
    <source>
        <dbReference type="ARBA" id="ARBA00023012"/>
    </source>
</evidence>
<dbReference type="SMART" id="SM00448">
    <property type="entry name" value="REC"/>
    <property type="match status" value="2"/>
</dbReference>
<dbReference type="InterPro" id="IPR036097">
    <property type="entry name" value="HisK_dim/P_sf"/>
</dbReference>
<dbReference type="SMART" id="SM00387">
    <property type="entry name" value="HATPase_c"/>
    <property type="match status" value="1"/>
</dbReference>
<evidence type="ECO:0000256" key="8">
    <source>
        <dbReference type="ARBA" id="ARBA00022840"/>
    </source>
</evidence>
<proteinExistence type="predicted"/>